<organism evidence="4 5">
    <name type="scientific">Actinacidiphila rubida</name>
    <dbReference type="NCBI Taxonomy" id="310780"/>
    <lineage>
        <taxon>Bacteria</taxon>
        <taxon>Bacillati</taxon>
        <taxon>Actinomycetota</taxon>
        <taxon>Actinomycetes</taxon>
        <taxon>Kitasatosporales</taxon>
        <taxon>Streptomycetaceae</taxon>
        <taxon>Actinacidiphila</taxon>
    </lineage>
</organism>
<dbReference type="PANTHER" id="PTHR43976">
    <property type="entry name" value="SHORT CHAIN DEHYDROGENASE"/>
    <property type="match status" value="1"/>
</dbReference>
<protein>
    <submittedName>
        <fullName evidence="4">Short-chain dehydrogenase</fullName>
    </submittedName>
</protein>
<evidence type="ECO:0000313" key="5">
    <source>
        <dbReference type="Proteomes" id="UP000181951"/>
    </source>
</evidence>
<dbReference type="InterPro" id="IPR036291">
    <property type="entry name" value="NAD(P)-bd_dom_sf"/>
</dbReference>
<keyword evidence="2" id="KW-0560">Oxidoreductase</keyword>
<gene>
    <name evidence="4" type="ORF">SAMN05216267_102771</name>
</gene>
<dbReference type="RefSeq" id="WP_069463408.1">
    <property type="nucleotide sequence ID" value="NZ_FODD01000027.1"/>
</dbReference>
<dbReference type="AlphaFoldDB" id="A0A1H8PYC1"/>
<dbReference type="InterPro" id="IPR051911">
    <property type="entry name" value="SDR_oxidoreductase"/>
</dbReference>
<dbReference type="OrthoDB" id="3212478at2"/>
<dbReference type="STRING" id="310780.SAMN05216267_102771"/>
<comment type="similarity">
    <text evidence="1 3">Belongs to the short-chain dehydrogenases/reductases (SDR) family.</text>
</comment>
<dbReference type="InterPro" id="IPR002347">
    <property type="entry name" value="SDR_fam"/>
</dbReference>
<dbReference type="Gene3D" id="3.40.50.720">
    <property type="entry name" value="NAD(P)-binding Rossmann-like Domain"/>
    <property type="match status" value="1"/>
</dbReference>
<dbReference type="PRINTS" id="PR00081">
    <property type="entry name" value="GDHRDH"/>
</dbReference>
<evidence type="ECO:0000313" key="4">
    <source>
        <dbReference type="EMBL" id="SEO46751.1"/>
    </source>
</evidence>
<name>A0A1H8PYC1_9ACTN</name>
<dbReference type="Pfam" id="PF00106">
    <property type="entry name" value="adh_short"/>
    <property type="match status" value="1"/>
</dbReference>
<sequence length="232" mass="23784">MKIDGSTALVTGANRGLGKRFAEQLVARGARVYGGARNPDSIDVPGVVPVRLDVTDPDSVEAAAKAATGISLVINNAGTFTGVSVTDGSLEDIRLEMETHYFGTLAVSRAFAPQLAHNGGGAILNVLSVLSWLTYPGFSAYSAAKSAQWSLTSALRNELAGQGTQVTALHVGYMNTDMVSSIDAPKSDPAVIAALSLDALEAGAVEILADEGARQTQANLSGGVALLYPPAA</sequence>
<keyword evidence="5" id="KW-1185">Reference proteome</keyword>
<accession>A0A1H8PYC1</accession>
<dbReference type="SUPFAM" id="SSF51735">
    <property type="entry name" value="NAD(P)-binding Rossmann-fold domains"/>
    <property type="match status" value="1"/>
</dbReference>
<dbReference type="PRINTS" id="PR00080">
    <property type="entry name" value="SDRFAMILY"/>
</dbReference>
<proteinExistence type="inferred from homology"/>
<evidence type="ECO:0000256" key="1">
    <source>
        <dbReference type="ARBA" id="ARBA00006484"/>
    </source>
</evidence>
<dbReference type="PANTHER" id="PTHR43976:SF16">
    <property type="entry name" value="SHORT-CHAIN DEHYDROGENASE_REDUCTASE FAMILY PROTEIN"/>
    <property type="match status" value="1"/>
</dbReference>
<dbReference type="EMBL" id="FODD01000027">
    <property type="protein sequence ID" value="SEO46751.1"/>
    <property type="molecule type" value="Genomic_DNA"/>
</dbReference>
<evidence type="ECO:0000256" key="2">
    <source>
        <dbReference type="ARBA" id="ARBA00023002"/>
    </source>
</evidence>
<dbReference type="GO" id="GO:0016491">
    <property type="term" value="F:oxidoreductase activity"/>
    <property type="evidence" value="ECO:0007669"/>
    <property type="project" value="UniProtKB-KW"/>
</dbReference>
<dbReference type="Proteomes" id="UP000181951">
    <property type="component" value="Unassembled WGS sequence"/>
</dbReference>
<evidence type="ECO:0000256" key="3">
    <source>
        <dbReference type="RuleBase" id="RU000363"/>
    </source>
</evidence>
<reference evidence="4 5" key="1">
    <citation type="submission" date="2016-10" db="EMBL/GenBank/DDBJ databases">
        <authorList>
            <person name="de Groot N.N."/>
        </authorList>
    </citation>
    <scope>NUCLEOTIDE SEQUENCE [LARGE SCALE GENOMIC DNA]</scope>
    <source>
        <strain evidence="4 5">CGMCC 4.2026</strain>
    </source>
</reference>
<dbReference type="NCBIfam" id="NF006119">
    <property type="entry name" value="PRK08264.1-5"/>
    <property type="match status" value="1"/>
</dbReference>